<feature type="chain" id="PRO_5010733450" evidence="1">
    <location>
        <begin position="20"/>
        <end position="130"/>
    </location>
</feature>
<accession>A0A1V9EIQ4</accession>
<comment type="caution">
    <text evidence="2">The sequence shown here is derived from an EMBL/GenBank/DDBJ whole genome shotgun (WGS) entry which is preliminary data.</text>
</comment>
<dbReference type="EMBL" id="LWBP01000254">
    <property type="protein sequence ID" value="OQP45834.1"/>
    <property type="molecule type" value="Genomic_DNA"/>
</dbReference>
<dbReference type="InterPro" id="IPR058060">
    <property type="entry name" value="HYC_CC_PP"/>
</dbReference>
<dbReference type="NCBIfam" id="NF047658">
    <property type="entry name" value="HYC_CC_PP"/>
    <property type="match status" value="1"/>
</dbReference>
<keyword evidence="3" id="KW-1185">Reference proteome</keyword>
<gene>
    <name evidence="2" type="ORF">A4R26_09260</name>
</gene>
<dbReference type="InterPro" id="IPR058512">
    <property type="entry name" value="DUF8199"/>
</dbReference>
<evidence type="ECO:0000313" key="3">
    <source>
        <dbReference type="Proteomes" id="UP000192276"/>
    </source>
</evidence>
<dbReference type="RefSeq" id="WP_133054861.1">
    <property type="nucleotide sequence ID" value="NZ_LWBP01000254.1"/>
</dbReference>
<sequence length="130" mass="14568">MKKLLVSILAIFYLSTSIGATVNLHYCMGELVTWDLSIQETHTCGNCGMEKVKNKKNGCCEDKHQRLQVEKDQKAESRYQPDAPVSIAVITTFPFFVTPVIASVTEAYPLSNAPPRSTVPLRVLYCIFRI</sequence>
<dbReference type="Pfam" id="PF26622">
    <property type="entry name" value="DUF8199"/>
    <property type="match status" value="1"/>
</dbReference>
<keyword evidence="1" id="KW-0732">Signal</keyword>
<dbReference type="AlphaFoldDB" id="A0A1V9EIQ4"/>
<name>A0A1V9EIQ4_9BACT</name>
<dbReference type="OrthoDB" id="676308at2"/>
<feature type="signal peptide" evidence="1">
    <location>
        <begin position="1"/>
        <end position="19"/>
    </location>
</feature>
<protein>
    <submittedName>
        <fullName evidence="2">Uncharacterized protein</fullName>
    </submittedName>
</protein>
<proteinExistence type="predicted"/>
<evidence type="ECO:0000256" key="1">
    <source>
        <dbReference type="SAM" id="SignalP"/>
    </source>
</evidence>
<organism evidence="2 3">
    <name type="scientific">Niastella populi</name>
    <dbReference type="NCBI Taxonomy" id="550983"/>
    <lineage>
        <taxon>Bacteria</taxon>
        <taxon>Pseudomonadati</taxon>
        <taxon>Bacteroidota</taxon>
        <taxon>Chitinophagia</taxon>
        <taxon>Chitinophagales</taxon>
        <taxon>Chitinophagaceae</taxon>
        <taxon>Niastella</taxon>
    </lineage>
</organism>
<evidence type="ECO:0000313" key="2">
    <source>
        <dbReference type="EMBL" id="OQP45834.1"/>
    </source>
</evidence>
<reference evidence="3" key="1">
    <citation type="submission" date="2016-04" db="EMBL/GenBank/DDBJ databases">
        <authorList>
            <person name="Chen L."/>
            <person name="Zhuang W."/>
            <person name="Wang G."/>
        </authorList>
    </citation>
    <scope>NUCLEOTIDE SEQUENCE [LARGE SCALE GENOMIC DNA]</scope>
    <source>
        <strain evidence="3">208</strain>
    </source>
</reference>
<dbReference type="Proteomes" id="UP000192276">
    <property type="component" value="Unassembled WGS sequence"/>
</dbReference>